<dbReference type="InterPro" id="IPR027417">
    <property type="entry name" value="P-loop_NTPase"/>
</dbReference>
<evidence type="ECO:0000313" key="7">
    <source>
        <dbReference type="EMBL" id="MBP0616763.1"/>
    </source>
</evidence>
<dbReference type="Gene3D" id="3.40.50.300">
    <property type="entry name" value="P-loop containing nucleotide triphosphate hydrolases"/>
    <property type="match status" value="2"/>
</dbReference>
<feature type="compositionally biased region" description="Gly residues" evidence="5">
    <location>
        <begin position="1036"/>
        <end position="1050"/>
    </location>
</feature>
<dbReference type="PANTHER" id="PTHR12131:SF1">
    <property type="entry name" value="ATP-DEPENDENT RNA HELICASE SUPV3L1, MITOCHONDRIAL-RELATED"/>
    <property type="match status" value="1"/>
</dbReference>
<organism evidence="7 8">
    <name type="scientific">Jiella mangrovi</name>
    <dbReference type="NCBI Taxonomy" id="2821407"/>
    <lineage>
        <taxon>Bacteria</taxon>
        <taxon>Pseudomonadati</taxon>
        <taxon>Pseudomonadota</taxon>
        <taxon>Alphaproteobacteria</taxon>
        <taxon>Hyphomicrobiales</taxon>
        <taxon>Aurantimonadaceae</taxon>
        <taxon>Jiella</taxon>
    </lineage>
</organism>
<dbReference type="InterPro" id="IPR001650">
    <property type="entry name" value="Helicase_C-like"/>
</dbReference>
<dbReference type="SUPFAM" id="SSF52540">
    <property type="entry name" value="P-loop containing nucleoside triphosphate hydrolases"/>
    <property type="match status" value="2"/>
</dbReference>
<dbReference type="EMBL" id="JAGJCF010000010">
    <property type="protein sequence ID" value="MBP0616763.1"/>
    <property type="molecule type" value="Genomic_DNA"/>
</dbReference>
<proteinExistence type="predicted"/>
<keyword evidence="8" id="KW-1185">Reference proteome</keyword>
<dbReference type="Proteomes" id="UP000678276">
    <property type="component" value="Unassembled WGS sequence"/>
</dbReference>
<dbReference type="PANTHER" id="PTHR12131">
    <property type="entry name" value="ATP-DEPENDENT RNA AND DNA HELICASE"/>
    <property type="match status" value="1"/>
</dbReference>
<evidence type="ECO:0000256" key="5">
    <source>
        <dbReference type="SAM" id="MobiDB-lite"/>
    </source>
</evidence>
<feature type="compositionally biased region" description="Low complexity" evidence="5">
    <location>
        <begin position="1051"/>
        <end position="1060"/>
    </location>
</feature>
<keyword evidence="4" id="KW-0067">ATP-binding</keyword>
<reference evidence="7 8" key="1">
    <citation type="submission" date="2021-04" db="EMBL/GenBank/DDBJ databases">
        <title>Whole genome sequence of Jiella sp. KSK16Y-1.</title>
        <authorList>
            <person name="Tuo L."/>
        </authorList>
    </citation>
    <scope>NUCLEOTIDE SEQUENCE [LARGE SCALE GENOMIC DNA]</scope>
    <source>
        <strain evidence="7 8">KSK16Y-1</strain>
    </source>
</reference>
<evidence type="ECO:0000256" key="3">
    <source>
        <dbReference type="ARBA" id="ARBA00022806"/>
    </source>
</evidence>
<comment type="caution">
    <text evidence="7">The sequence shown here is derived from an EMBL/GenBank/DDBJ whole genome shotgun (WGS) entry which is preliminary data.</text>
</comment>
<keyword evidence="2" id="KW-0378">Hydrolase</keyword>
<keyword evidence="3 7" id="KW-0347">Helicase</keyword>
<protein>
    <submittedName>
        <fullName evidence="7">Helicase</fullName>
    </submittedName>
</protein>
<accession>A0ABS4BJ29</accession>
<dbReference type="Pfam" id="PF00271">
    <property type="entry name" value="Helicase_C"/>
    <property type="match status" value="1"/>
</dbReference>
<evidence type="ECO:0000313" key="8">
    <source>
        <dbReference type="Proteomes" id="UP000678276"/>
    </source>
</evidence>
<evidence type="ECO:0000259" key="6">
    <source>
        <dbReference type="PROSITE" id="PS51194"/>
    </source>
</evidence>
<dbReference type="Pfam" id="PF22527">
    <property type="entry name" value="DEXQc_Suv3"/>
    <property type="match status" value="1"/>
</dbReference>
<dbReference type="InterPro" id="IPR050699">
    <property type="entry name" value="RNA-DNA_Helicase"/>
</dbReference>
<dbReference type="SMART" id="SM00490">
    <property type="entry name" value="HELICc"/>
    <property type="match status" value="1"/>
</dbReference>
<feature type="compositionally biased region" description="Low complexity" evidence="5">
    <location>
        <begin position="929"/>
        <end position="965"/>
    </location>
</feature>
<gene>
    <name evidence="7" type="ORF">J6595_14330</name>
</gene>
<dbReference type="InterPro" id="IPR055206">
    <property type="entry name" value="DEXQc_SUV3"/>
</dbReference>
<evidence type="ECO:0000256" key="4">
    <source>
        <dbReference type="ARBA" id="ARBA00022840"/>
    </source>
</evidence>
<evidence type="ECO:0000256" key="2">
    <source>
        <dbReference type="ARBA" id="ARBA00022801"/>
    </source>
</evidence>
<feature type="region of interest" description="Disordered" evidence="5">
    <location>
        <begin position="841"/>
        <end position="907"/>
    </location>
</feature>
<keyword evidence="1" id="KW-0547">Nucleotide-binding</keyword>
<evidence type="ECO:0000256" key="1">
    <source>
        <dbReference type="ARBA" id="ARBA00022741"/>
    </source>
</evidence>
<feature type="compositionally biased region" description="Basic and acidic residues" evidence="5">
    <location>
        <begin position="841"/>
        <end position="852"/>
    </location>
</feature>
<sequence>MNRLTFPQPIPASRPSDATVTAVLGPTNTGKTHLAIERMIAHGSGTIGLPLRLLAREVYQKVCDRVGVAHVALITGEEKIRPPKARYFVCTVEAMPRNPGTAFVAIDEVQLASDLERGHVFTDRILTARGFQETLLLGASTMQGVLRQLIPGLGTQTRPRLSNLVYAGSKKITRLPRRSAIVAFSADEVYAIAELIRRQRGGAAVVLGALSPRTRNAQVELYQNGEVDYLVATDAIGMGLNLDVDHVAFAQDWKYDGFQYRQLTAAEYGQIAGRAGRHVRDGTFGVTGKVDPLPDELVEALEAHSFASVKVLQWRSGEHDFSSLDALKDSLERPPPSESLTKALPSVDQRALEFLSKVPDIAQRARGAKRVELLWETCKLPDYRRIAPAQHAEIIASIYTDVAENGRVSEDYMAAQVKRADRTEGDLDTLSQRIAEIRTWTYISHRPDWLADPTHWQEKTRDIENRLSDALHDRLTKRFVDRRTSVLMKRLRENAFMEAEIAGDGTVSVEGHAVGELQAFRFSADTKAEGADGRAVRTAAQKALAGEFEKRAERFANSPNGDLALGSDGLVRWLGAPVATLTAGEDPLKPRVVLLADEQLTGPMRDMVANRVERYVTYQVSTVLKPLADLKQAEGLEGVARGLAYRLVEEYGILQRRDVAEEVRALDQAARAALRRYGVRFGAYHIFVPLLIKPAPASLLTLLWAIQNDGRERPGFGDVTHLLSTGRTSAVADTNFDPIFYKLAGYRLLGRRAVRVDILERLADLIRPALSWKPGSGKRPEGGYNGSQFLVTPAMMSILGATADDMDEILKGLGYRPQPMQAESVEAELSRLDDEAIAREAAEQAEAARKAAEAAASAEAPQVPDVAAESGEASVEAGSSDAVAASEDAAPSAPAEDATQAIAAAQSGDADGQAAQAAAASGAEVASADADAASADAPASEPAGVETAPAGEAAAPAAAAEPAVPFADRASDAASETQPAADIEATPGDAAAETAATAAAEAPAEPAEPRIVQVWRPHRGDRQPGQNRNNRRTRGSGPGRQGHQGQGEAGDGAADAGQSRGRQRFARRHENADGEGRQQRFGKGGPKGKDQKGKDFGDRGNRGPNRDKGDGGNRRDKAPQRIDPDSPFAKLAALKEKLGR</sequence>
<feature type="domain" description="Helicase C-terminal" evidence="6">
    <location>
        <begin position="160"/>
        <end position="322"/>
    </location>
</feature>
<feature type="compositionally biased region" description="Basic and acidic residues" evidence="5">
    <location>
        <begin position="1068"/>
        <end position="1078"/>
    </location>
</feature>
<feature type="compositionally biased region" description="Low complexity" evidence="5">
    <location>
        <begin position="984"/>
        <end position="1005"/>
    </location>
</feature>
<feature type="compositionally biased region" description="Low complexity" evidence="5">
    <location>
        <begin position="853"/>
        <end position="907"/>
    </location>
</feature>
<name>A0ABS4BJ29_9HYPH</name>
<feature type="region of interest" description="Disordered" evidence="5">
    <location>
        <begin position="929"/>
        <end position="1140"/>
    </location>
</feature>
<dbReference type="RefSeq" id="WP_209595252.1">
    <property type="nucleotide sequence ID" value="NZ_JAGJCF010000010.1"/>
</dbReference>
<dbReference type="PROSITE" id="PS51194">
    <property type="entry name" value="HELICASE_CTER"/>
    <property type="match status" value="1"/>
</dbReference>
<feature type="compositionally biased region" description="Basic and acidic residues" evidence="5">
    <location>
        <begin position="1087"/>
        <end position="1124"/>
    </location>
</feature>
<dbReference type="GO" id="GO:0004386">
    <property type="term" value="F:helicase activity"/>
    <property type="evidence" value="ECO:0007669"/>
    <property type="project" value="UniProtKB-KW"/>
</dbReference>